<dbReference type="AlphaFoldDB" id="A0A1I5CZS7"/>
<dbReference type="EMBL" id="FOVE01000022">
    <property type="protein sequence ID" value="SFN92474.1"/>
    <property type="molecule type" value="Genomic_DNA"/>
</dbReference>
<dbReference type="RefSeq" id="WP_091197274.1">
    <property type="nucleotide sequence ID" value="NZ_FOVE01000022.1"/>
</dbReference>
<accession>A0A1I5CZS7</accession>
<dbReference type="OrthoDB" id="8479070at2"/>
<organism evidence="1 2">
    <name type="scientific">Formivibrio citricus</name>
    <dbReference type="NCBI Taxonomy" id="83765"/>
    <lineage>
        <taxon>Bacteria</taxon>
        <taxon>Pseudomonadati</taxon>
        <taxon>Pseudomonadota</taxon>
        <taxon>Betaproteobacteria</taxon>
        <taxon>Neisseriales</taxon>
        <taxon>Chitinibacteraceae</taxon>
        <taxon>Formivibrio</taxon>
    </lineage>
</organism>
<evidence type="ECO:0000313" key="2">
    <source>
        <dbReference type="Proteomes" id="UP000242869"/>
    </source>
</evidence>
<sequence>MIFDTFEKDGLLLNTNFKESAGKPGYSAYRGDLVLVEGEVADAAGRRKPPVSAMRQVVALANGEKLTLLIGSLDELAELPALLEMYAAYITPETRLMLFVIDAAKSFQTCMAGIPVEVVSLPEGAVWTELCDTLGLEKGDFKGQSGGEKVMTIYSALLDHRSKAPELAWEEAQGLVTDAKRQIHGAI</sequence>
<gene>
    <name evidence="1" type="ORF">SAMN05660284_02531</name>
</gene>
<dbReference type="Proteomes" id="UP000242869">
    <property type="component" value="Unassembled WGS sequence"/>
</dbReference>
<proteinExistence type="predicted"/>
<keyword evidence="2" id="KW-1185">Reference proteome</keyword>
<name>A0A1I5CZS7_9NEIS</name>
<protein>
    <submittedName>
        <fullName evidence="1">Uncharacterized protein</fullName>
    </submittedName>
</protein>
<dbReference type="STRING" id="83765.SAMN05660284_02531"/>
<reference evidence="2" key="1">
    <citation type="submission" date="2016-10" db="EMBL/GenBank/DDBJ databases">
        <authorList>
            <person name="Varghese N."/>
            <person name="Submissions S."/>
        </authorList>
    </citation>
    <scope>NUCLEOTIDE SEQUENCE [LARGE SCALE GENOMIC DNA]</scope>
    <source>
        <strain evidence="2">DSM 6150</strain>
    </source>
</reference>
<evidence type="ECO:0000313" key="1">
    <source>
        <dbReference type="EMBL" id="SFN92474.1"/>
    </source>
</evidence>